<keyword evidence="2" id="KW-0808">Transferase</keyword>
<dbReference type="Proteomes" id="UP001412239">
    <property type="component" value="Unassembled WGS sequence"/>
</dbReference>
<evidence type="ECO:0000313" key="10">
    <source>
        <dbReference type="Proteomes" id="UP001412239"/>
    </source>
</evidence>
<evidence type="ECO:0000256" key="5">
    <source>
        <dbReference type="ARBA" id="ARBA00022840"/>
    </source>
</evidence>
<accession>A0A292PTS0</accession>
<dbReference type="InterPro" id="IPR027417">
    <property type="entry name" value="P-loop_NTPase"/>
</dbReference>
<name>A0A292PTS0_9PEZI</name>
<dbReference type="PANTHER" id="PTHR45626:SF26">
    <property type="entry name" value="FAMILY HELICASE, PUTATIVE (AFU_ORTHOLOGUE AFUA_2G09120)-RELATED"/>
    <property type="match status" value="1"/>
</dbReference>
<feature type="compositionally biased region" description="Basic and acidic residues" evidence="7">
    <location>
        <begin position="79"/>
        <end position="94"/>
    </location>
</feature>
<dbReference type="GO" id="GO:0006281">
    <property type="term" value="P:DNA repair"/>
    <property type="evidence" value="ECO:0007669"/>
    <property type="project" value="TreeGrafter"/>
</dbReference>
<dbReference type="SUPFAM" id="SSF53335">
    <property type="entry name" value="S-adenosyl-L-methionine-dependent methyltransferases"/>
    <property type="match status" value="1"/>
</dbReference>
<dbReference type="Gene3D" id="3.40.50.10810">
    <property type="entry name" value="Tandem AAA-ATPase domain"/>
    <property type="match status" value="1"/>
</dbReference>
<keyword evidence="6" id="KW-0175">Coiled coil</keyword>
<dbReference type="InterPro" id="IPR014001">
    <property type="entry name" value="Helicase_ATP-bd"/>
</dbReference>
<proteinExistence type="predicted"/>
<dbReference type="GO" id="GO:0005634">
    <property type="term" value="C:nucleus"/>
    <property type="evidence" value="ECO:0007669"/>
    <property type="project" value="TreeGrafter"/>
</dbReference>
<evidence type="ECO:0000256" key="4">
    <source>
        <dbReference type="ARBA" id="ARBA00022801"/>
    </source>
</evidence>
<dbReference type="GO" id="GO:0005524">
    <property type="term" value="F:ATP binding"/>
    <property type="evidence" value="ECO:0007669"/>
    <property type="project" value="UniProtKB-KW"/>
</dbReference>
<feature type="domain" description="Helicase ATP-binding" evidence="8">
    <location>
        <begin position="1329"/>
        <end position="1706"/>
    </location>
</feature>
<dbReference type="InterPro" id="IPR050628">
    <property type="entry name" value="SNF2_RAD54_helicase_TF"/>
</dbReference>
<evidence type="ECO:0000256" key="2">
    <source>
        <dbReference type="ARBA" id="ARBA00022679"/>
    </source>
</evidence>
<keyword evidence="1" id="KW-0489">Methyltransferase</keyword>
<gene>
    <name evidence="9" type="ORF">GSTUAT00004930001</name>
</gene>
<feature type="region of interest" description="Disordered" evidence="7">
    <location>
        <begin position="1"/>
        <end position="94"/>
    </location>
</feature>
<dbReference type="CDD" id="cd18793">
    <property type="entry name" value="SF2_C_SNF"/>
    <property type="match status" value="1"/>
</dbReference>
<evidence type="ECO:0000256" key="3">
    <source>
        <dbReference type="ARBA" id="ARBA00022741"/>
    </source>
</evidence>
<feature type="compositionally biased region" description="Acidic residues" evidence="7">
    <location>
        <begin position="208"/>
        <end position="230"/>
    </location>
</feature>
<feature type="compositionally biased region" description="Low complexity" evidence="7">
    <location>
        <begin position="1590"/>
        <end position="1602"/>
    </location>
</feature>
<evidence type="ECO:0000256" key="7">
    <source>
        <dbReference type="SAM" id="MobiDB-lite"/>
    </source>
</evidence>
<dbReference type="GO" id="GO:0008168">
    <property type="term" value="F:methyltransferase activity"/>
    <property type="evidence" value="ECO:0007669"/>
    <property type="project" value="UniProtKB-KW"/>
</dbReference>
<keyword evidence="3" id="KW-0547">Nucleotide-binding</keyword>
<dbReference type="InterPro" id="IPR001525">
    <property type="entry name" value="C5_MeTfrase"/>
</dbReference>
<feature type="compositionally biased region" description="Acidic residues" evidence="7">
    <location>
        <begin position="68"/>
        <end position="78"/>
    </location>
</feature>
<feature type="region of interest" description="Disordered" evidence="7">
    <location>
        <begin position="1573"/>
        <end position="1608"/>
    </location>
</feature>
<sequence length="2266" mass="252371">MTASSSRGRRSVTAATQSGDDTTELRGSVSSEDGPVVKPKRRLQRERPKPVVDSDVDSDGDGKKNDEYLDDDEDEEERETTPARKKAAIEGGEKSRLFMTAVEVPVRKSVVMSPVLGSASAKKATKQLSMDNYFGKAANRAPIIVPEFVKPRGKGKAVAVGKSPAPAPKSRVKSEWAPKTPVPKKSARAHSRSAKGTDDESDFVVSGDNEDAESEGTGDVAPTEDEDDGDAVIDDEIDDIVVDKPKSRSKVRITATGKVKHVSTSKPSGLKIVPREGDLPPISDLQQMFDDIVSRLPDLKGLFGKRGGRKLRVATMCSGTESPLLALGLMGRSMRSQGLGKLEIEHVFSCEIELYKQAYIERNFKPPILFRDVRELGEDVATTAYGAKVSVPGNVDLLIAGTSCVDFSNLNNKKKGLEDVGESSDTFHGMMRWAIRHRPTVIIQENVQGAAWTQMRAEYVEAGYSAEFVPNFDSKNYYVPQTRQRGYLFAVDKADSGIPNRWIDAMKNLRRPATCTLEAFLLPSDDPRIHQVRMDLATKRDGSKKTARSVEWEKCEGRHQKERLQQKLGLKRPMTQWEEGGVCKMLDFAWQDWGAMQVDRVLDLMDINMLTLAKEGIDCNYKEQFWNLSQNVDRNTFGKANGICPCLTPHMIPYLTDRGGPMIGLEALAMQGLPINELLLTRESTQELQNLAGNAMTSTVVGTATLVALLLSKNVLRSPDDDGMDVDVDDLDISTRIGGDKQLKQRPLDLSTTQAFKISDLLKLASRSSRLCVCEGRSDMTSSLLSRCEECGFSSCERCGGRPEHAYKVLNVHDRLAPLAFEDMLKGVLPMRLVVAAITGEFLESLKTANPKAAGHISAKDWSMFISLMLDATSGEFRFTNLKRQQIWSVTYDAPAAKLELLLDPNQPEWRLFAKCPTSEGVNSRKRAMCKAPMARMRLSKAQDIMDCGVEVCLPTRYDFNLTLVGEGVLVESWQAQLGLQDSKFAERKVWSHVRMTVPDEAKECLDRDLSGLWKLLPACGTSNGALHKQVDSDGGAQLFFFLDPTKCGEPKHDPFVFSVSPRRYAYGEQRPIVAKLDPKFRTFGDDKPRVVGCHVDGQWVVAKGSTLKPPSSSTQTVSQAVYATPGKRGLEISVTKADCAVANAILTCRVPLENQAEGVWPKGVWKQVDKIHERNTFESLAWLTERVRSMRHLSNWNALGLPEDHTNCERCAPTPPNLRWVLKGNKFVPMEDTKQAAPYERALKNRPSPFVTQLMLEGDNTGVLRIGLNIPTLVHRALSRLPSEGREEMPMLSWRLTTDYIPETQLTLPAFDLTSNKKDQPHTQPPRFITKLRPEQLRSLSWMMEQEEEDAIPFVEEEISEALLPHLNWRAEGKAERPIQIRGGVLADQVGYGKTAITLGLIDCSRDNIKLPEDVDGRIPVKATLIIVPAHLTNQWPAEINKFTGSNTYKVIKIQSQAHLNALTIAQVMDADIIVVASTLFRSDKYLGNLAGFAATKPVPSSEGRRFNAWQKVALRDLREQVNNLRDGGAEFVRQRIDDNAKGINDEDSDAEEIVRNKRLIGKAYVEAVEKQAQAGGKRKRPKVEASDGEFSSSASGSGPSKKTKMAPVVVGDPWSLRTGAVARDWKRMHAPPFEMFHFNRLVVDEYTYLKGQVHAGITCLKSTFRWVLSGTPPLDDFADVKTISVFLGIHLGIDDDMVGKIDNRKKIKKDRTSVEAFTAFRELRSPGWHTRRHEIAQNFLNQFVRQNIAEIDEIPFEEHIVPVTLPAAERAIYLELEHHLQALEMNIRKSKIKVDNDRDKRLQESLGDSASAEEALLKRCSHFVLDFSKEDEENAVQACEVIVKDRKRQLTSCREEIRQRLVDCLKRHREIPKDSFPIASGDHFGAFLKTTLENGIGDPEAGEDIVALINQAKGSGKGPKPFSGIPSVVGVDFLKPSRSSKKAKGKGRADDDDDDAEVYIEPWPKAMEDKVQQLRDRTAVLRALVRKELVGRHRSLRYFRIVRDLQQFGLAEFAKKNSISNISCPGCKRKSLPVSEIAVLSSCGHQGCYTCLEAAAHKQECLTSGCDSAARVLNVVKGESLGTEDAKEGIGRHYGMKLEKMMHLVQKLIPADEKILVFVQFTDLMEKVAEVLKEYKIGFLQIKGSAAAQSKALQQFQESTKKDNIKVLLLNVMDESASGACKVTNKNANSNLTNANHAIFLSPLLTMTDYEYRSCETQAIGRVRRYGQTKKVHVWRFLTENSIDVEIFQDRSGAKFADVEKFVM</sequence>
<dbReference type="EMBL" id="LN891034">
    <property type="protein sequence ID" value="CUS11002.1"/>
    <property type="molecule type" value="Genomic_DNA"/>
</dbReference>
<dbReference type="InterPro" id="IPR029063">
    <property type="entry name" value="SAM-dependent_MTases_sf"/>
</dbReference>
<protein>
    <recommendedName>
        <fullName evidence="8">Helicase ATP-binding domain-containing protein</fullName>
    </recommendedName>
</protein>
<keyword evidence="10" id="KW-1185">Reference proteome</keyword>
<organism evidence="9 10">
    <name type="scientific">Tuber aestivum</name>
    <name type="common">summer truffle</name>
    <dbReference type="NCBI Taxonomy" id="59557"/>
    <lineage>
        <taxon>Eukaryota</taxon>
        <taxon>Fungi</taxon>
        <taxon>Dikarya</taxon>
        <taxon>Ascomycota</taxon>
        <taxon>Pezizomycotina</taxon>
        <taxon>Pezizomycetes</taxon>
        <taxon>Pezizales</taxon>
        <taxon>Tuberaceae</taxon>
        <taxon>Tuber</taxon>
    </lineage>
</organism>
<dbReference type="Pfam" id="PF00145">
    <property type="entry name" value="DNA_methylase"/>
    <property type="match status" value="1"/>
</dbReference>
<dbReference type="GO" id="GO:0016787">
    <property type="term" value="F:hydrolase activity"/>
    <property type="evidence" value="ECO:0007669"/>
    <property type="project" value="UniProtKB-KW"/>
</dbReference>
<keyword evidence="4" id="KW-0378">Hydrolase</keyword>
<dbReference type="Gene3D" id="3.40.50.150">
    <property type="entry name" value="Vaccinia Virus protein VP39"/>
    <property type="match status" value="1"/>
</dbReference>
<evidence type="ECO:0000256" key="6">
    <source>
        <dbReference type="SAM" id="Coils"/>
    </source>
</evidence>
<dbReference type="SMART" id="SM00487">
    <property type="entry name" value="DEXDc"/>
    <property type="match status" value="1"/>
</dbReference>
<dbReference type="InterPro" id="IPR038718">
    <property type="entry name" value="SNF2-like_sf"/>
</dbReference>
<reference evidence="9" key="1">
    <citation type="submission" date="2015-10" db="EMBL/GenBank/DDBJ databases">
        <authorList>
            <person name="Regsiter A."/>
            <person name="william w."/>
        </authorList>
    </citation>
    <scope>NUCLEOTIDE SEQUENCE</scope>
    <source>
        <strain evidence="9">Montdore</strain>
    </source>
</reference>
<dbReference type="PANTHER" id="PTHR45626">
    <property type="entry name" value="TRANSCRIPTION TERMINATION FACTOR 2-RELATED"/>
    <property type="match status" value="1"/>
</dbReference>
<evidence type="ECO:0000259" key="8">
    <source>
        <dbReference type="SMART" id="SM00487"/>
    </source>
</evidence>
<feature type="region of interest" description="Disordered" evidence="7">
    <location>
        <begin position="157"/>
        <end position="230"/>
    </location>
</feature>
<dbReference type="Pfam" id="PF00176">
    <property type="entry name" value="SNF2-rel_dom"/>
    <property type="match status" value="1"/>
</dbReference>
<evidence type="ECO:0000313" key="9">
    <source>
        <dbReference type="EMBL" id="CUS11002.1"/>
    </source>
</evidence>
<evidence type="ECO:0000256" key="1">
    <source>
        <dbReference type="ARBA" id="ARBA00022603"/>
    </source>
</evidence>
<feature type="coiled-coil region" evidence="6">
    <location>
        <begin position="1775"/>
        <end position="1802"/>
    </location>
</feature>
<dbReference type="SUPFAM" id="SSF52540">
    <property type="entry name" value="P-loop containing nucleoside triphosphate hydrolases"/>
    <property type="match status" value="2"/>
</dbReference>
<dbReference type="GO" id="GO:0008094">
    <property type="term" value="F:ATP-dependent activity, acting on DNA"/>
    <property type="evidence" value="ECO:0007669"/>
    <property type="project" value="TreeGrafter"/>
</dbReference>
<dbReference type="InterPro" id="IPR049730">
    <property type="entry name" value="SNF2/RAD54-like_C"/>
</dbReference>
<dbReference type="Gene3D" id="3.40.50.300">
    <property type="entry name" value="P-loop containing nucleotide triphosphate hydrolases"/>
    <property type="match status" value="1"/>
</dbReference>
<dbReference type="InterPro" id="IPR000330">
    <property type="entry name" value="SNF2_N"/>
</dbReference>
<keyword evidence="5" id="KW-0067">ATP-binding</keyword>
<dbReference type="GO" id="GO:0032259">
    <property type="term" value="P:methylation"/>
    <property type="evidence" value="ECO:0007669"/>
    <property type="project" value="UniProtKB-KW"/>
</dbReference>